<dbReference type="GO" id="GO:1990281">
    <property type="term" value="C:efflux pump complex"/>
    <property type="evidence" value="ECO:0007669"/>
    <property type="project" value="TreeGrafter"/>
</dbReference>
<sequence>MSRHLTRFGILTLLVVGLQGCGEKKKEASEQPVRGLRAYKVAATAESRVRRFPSVLQPADVSSLSFEIGGQLKAVVLTVGQKVQLGDVLAEIDPRSLQSQVDQASAGVQQAQAQLDNAQSDFQRKEELLKRGVATQAAFEQSNATLLSSRAQFDQARRQLELADQNLDRSKLLAPFAGTIARVEVKSFAQVAAGQPVATLYSDDSFEMSFLVPAATFQSLKVGQKVAIKVADKPDLPLKGEIRELGSKAEQVSAFPVVVRLDNNAPGLNAGMSVEVAIEEPLVVGRSGFLVPLTVLVPEGGKVLQNTGTVFRYDEASSTVKKSTVTVGGIRDNRLVVVEGVKLGDVLASAGVSYLSDGQKVKLLPFEEAGP</sequence>
<evidence type="ECO:0000256" key="1">
    <source>
        <dbReference type="ARBA" id="ARBA00009477"/>
    </source>
</evidence>
<dbReference type="InterPro" id="IPR058625">
    <property type="entry name" value="MdtA-like_BSH"/>
</dbReference>
<organism evidence="4 5">
    <name type="scientific">Bradyrhizobium canariense</name>
    <dbReference type="NCBI Taxonomy" id="255045"/>
    <lineage>
        <taxon>Bacteria</taxon>
        <taxon>Pseudomonadati</taxon>
        <taxon>Pseudomonadota</taxon>
        <taxon>Alphaproteobacteria</taxon>
        <taxon>Hyphomicrobiales</taxon>
        <taxon>Nitrobacteraceae</taxon>
        <taxon>Bradyrhizobium</taxon>
    </lineage>
</organism>
<evidence type="ECO:0000313" key="4">
    <source>
        <dbReference type="EMBL" id="OSJ17973.1"/>
    </source>
</evidence>
<dbReference type="NCBIfam" id="TIGR01730">
    <property type="entry name" value="RND_mfp"/>
    <property type="match status" value="1"/>
</dbReference>
<dbReference type="PANTHER" id="PTHR30469">
    <property type="entry name" value="MULTIDRUG RESISTANCE PROTEIN MDTA"/>
    <property type="match status" value="1"/>
</dbReference>
<accession>A0A1X3HFP7</accession>
<dbReference type="Gene3D" id="1.10.287.470">
    <property type="entry name" value="Helix hairpin bin"/>
    <property type="match status" value="1"/>
</dbReference>
<comment type="similarity">
    <text evidence="1">Belongs to the membrane fusion protein (MFP) (TC 8.A.1) family.</text>
</comment>
<dbReference type="GO" id="GO:0015562">
    <property type="term" value="F:efflux transmembrane transporter activity"/>
    <property type="evidence" value="ECO:0007669"/>
    <property type="project" value="TreeGrafter"/>
</dbReference>
<dbReference type="Gene3D" id="2.40.420.20">
    <property type="match status" value="1"/>
</dbReference>
<dbReference type="RefSeq" id="WP_085357526.1">
    <property type="nucleotide sequence ID" value="NZ_NAFD01000145.1"/>
</dbReference>
<dbReference type="InterPro" id="IPR006143">
    <property type="entry name" value="RND_pump_MFP"/>
</dbReference>
<dbReference type="OrthoDB" id="9806939at2"/>
<dbReference type="AlphaFoldDB" id="A0A1X3HFP7"/>
<evidence type="ECO:0000259" key="3">
    <source>
        <dbReference type="Pfam" id="PF25917"/>
    </source>
</evidence>
<feature type="domain" description="Multidrug resistance protein MdtA-like barrel-sandwich hybrid" evidence="3">
    <location>
        <begin position="68"/>
        <end position="198"/>
    </location>
</feature>
<feature type="coiled-coil region" evidence="2">
    <location>
        <begin position="101"/>
        <end position="128"/>
    </location>
</feature>
<gene>
    <name evidence="4" type="ORF">BSZ18_03200</name>
</gene>
<protein>
    <recommendedName>
        <fullName evidence="3">Multidrug resistance protein MdtA-like barrel-sandwich hybrid domain-containing protein</fullName>
    </recommendedName>
</protein>
<dbReference type="EMBL" id="NAFI01000136">
    <property type="protein sequence ID" value="OSJ17973.1"/>
    <property type="molecule type" value="Genomic_DNA"/>
</dbReference>
<comment type="caution">
    <text evidence="4">The sequence shown here is derived from an EMBL/GenBank/DDBJ whole genome shotgun (WGS) entry which is preliminary data.</text>
</comment>
<keyword evidence="2" id="KW-0175">Coiled coil</keyword>
<dbReference type="Gene3D" id="2.40.50.100">
    <property type="match status" value="1"/>
</dbReference>
<dbReference type="Proteomes" id="UP000193553">
    <property type="component" value="Unassembled WGS sequence"/>
</dbReference>
<dbReference type="PROSITE" id="PS51257">
    <property type="entry name" value="PROKAR_LIPOPROTEIN"/>
    <property type="match status" value="1"/>
</dbReference>
<evidence type="ECO:0000313" key="5">
    <source>
        <dbReference type="Proteomes" id="UP000193553"/>
    </source>
</evidence>
<reference evidence="4 5" key="1">
    <citation type="submission" date="2017-03" db="EMBL/GenBank/DDBJ databases">
        <title>Whole genome sequences of fourteen strains of Bradyrhizobium canariense and one strain of Bradyrhizobium japonicum isolated from Lupinus (Papilionoideae: Genisteae) species in Algeria.</title>
        <authorList>
            <person name="Crovadore J."/>
            <person name="Chekireb D."/>
            <person name="Brachmann A."/>
            <person name="Chablais R."/>
            <person name="Cochard B."/>
            <person name="Lefort F."/>
        </authorList>
    </citation>
    <scope>NUCLEOTIDE SEQUENCE [LARGE SCALE GENOMIC DNA]</scope>
    <source>
        <strain evidence="4 5">UBMA195</strain>
    </source>
</reference>
<dbReference type="PANTHER" id="PTHR30469:SF20">
    <property type="entry name" value="EFFLUX RND TRANSPORTER PERIPLASMIC ADAPTOR SUBUNIT"/>
    <property type="match status" value="1"/>
</dbReference>
<dbReference type="Pfam" id="PF25917">
    <property type="entry name" value="BSH_RND"/>
    <property type="match status" value="1"/>
</dbReference>
<dbReference type="Gene3D" id="2.40.30.170">
    <property type="match status" value="1"/>
</dbReference>
<dbReference type="SUPFAM" id="SSF111369">
    <property type="entry name" value="HlyD-like secretion proteins"/>
    <property type="match status" value="1"/>
</dbReference>
<evidence type="ECO:0000256" key="2">
    <source>
        <dbReference type="SAM" id="Coils"/>
    </source>
</evidence>
<proteinExistence type="inferred from homology"/>
<name>A0A1X3HFP7_9BRAD</name>